<feature type="compositionally biased region" description="Polar residues" evidence="2">
    <location>
        <begin position="422"/>
        <end position="439"/>
    </location>
</feature>
<reference evidence="3 5" key="1">
    <citation type="journal article" date="2008" name="Science">
        <title>The Physcomitrella genome reveals evolutionary insights into the conquest of land by plants.</title>
        <authorList>
            <person name="Rensing S."/>
            <person name="Lang D."/>
            <person name="Zimmer A."/>
            <person name="Terry A."/>
            <person name="Salamov A."/>
            <person name="Shapiro H."/>
            <person name="Nishiyama T."/>
            <person name="Perroud P.-F."/>
            <person name="Lindquist E."/>
            <person name="Kamisugi Y."/>
            <person name="Tanahashi T."/>
            <person name="Sakakibara K."/>
            <person name="Fujita T."/>
            <person name="Oishi K."/>
            <person name="Shin-I T."/>
            <person name="Kuroki Y."/>
            <person name="Toyoda A."/>
            <person name="Suzuki Y."/>
            <person name="Hashimoto A."/>
            <person name="Yamaguchi K."/>
            <person name="Sugano A."/>
            <person name="Kohara Y."/>
            <person name="Fujiyama A."/>
            <person name="Anterola A."/>
            <person name="Aoki S."/>
            <person name="Ashton N."/>
            <person name="Barbazuk W.B."/>
            <person name="Barker E."/>
            <person name="Bennetzen J."/>
            <person name="Bezanilla M."/>
            <person name="Blankenship R."/>
            <person name="Cho S.H."/>
            <person name="Dutcher S."/>
            <person name="Estelle M."/>
            <person name="Fawcett J.A."/>
            <person name="Gundlach H."/>
            <person name="Hanada K."/>
            <person name="Heyl A."/>
            <person name="Hicks K.A."/>
            <person name="Hugh J."/>
            <person name="Lohr M."/>
            <person name="Mayer K."/>
            <person name="Melkozernov A."/>
            <person name="Murata T."/>
            <person name="Nelson D."/>
            <person name="Pils B."/>
            <person name="Prigge M."/>
            <person name="Reiss B."/>
            <person name="Renner T."/>
            <person name="Rombauts S."/>
            <person name="Rushton P."/>
            <person name="Sanderfoot A."/>
            <person name="Schween G."/>
            <person name="Shiu S.-H."/>
            <person name="Stueber K."/>
            <person name="Theodoulou F.L."/>
            <person name="Tu H."/>
            <person name="Van de Peer Y."/>
            <person name="Verrier P.J."/>
            <person name="Waters E."/>
            <person name="Wood A."/>
            <person name="Yang L."/>
            <person name="Cove D."/>
            <person name="Cuming A."/>
            <person name="Hasebe M."/>
            <person name="Lucas S."/>
            <person name="Mishler D.B."/>
            <person name="Reski R."/>
            <person name="Grigoriev I."/>
            <person name="Quatrano R.S."/>
            <person name="Boore J.L."/>
        </authorList>
    </citation>
    <scope>NUCLEOTIDE SEQUENCE [LARGE SCALE GENOMIC DNA]</scope>
    <source>
        <strain evidence="4 5">cv. Gransden 2004</strain>
    </source>
</reference>
<dbReference type="PaxDb" id="3218-PP1S381_36V6.1"/>
<dbReference type="OrthoDB" id="785851at2759"/>
<reference evidence="3 5" key="2">
    <citation type="journal article" date="2018" name="Plant J.">
        <title>The Physcomitrella patens chromosome-scale assembly reveals moss genome structure and evolution.</title>
        <authorList>
            <person name="Lang D."/>
            <person name="Ullrich K.K."/>
            <person name="Murat F."/>
            <person name="Fuchs J."/>
            <person name="Jenkins J."/>
            <person name="Haas F.B."/>
            <person name="Piednoel M."/>
            <person name="Gundlach H."/>
            <person name="Van Bel M."/>
            <person name="Meyberg R."/>
            <person name="Vives C."/>
            <person name="Morata J."/>
            <person name="Symeonidi A."/>
            <person name="Hiss M."/>
            <person name="Muchero W."/>
            <person name="Kamisugi Y."/>
            <person name="Saleh O."/>
            <person name="Blanc G."/>
            <person name="Decker E.L."/>
            <person name="van Gessel N."/>
            <person name="Grimwood J."/>
            <person name="Hayes R.D."/>
            <person name="Graham S.W."/>
            <person name="Gunter L.E."/>
            <person name="McDaniel S.F."/>
            <person name="Hoernstein S.N.W."/>
            <person name="Larsson A."/>
            <person name="Li F.W."/>
            <person name="Perroud P.F."/>
            <person name="Phillips J."/>
            <person name="Ranjan P."/>
            <person name="Rokshar D.S."/>
            <person name="Rothfels C.J."/>
            <person name="Schneider L."/>
            <person name="Shu S."/>
            <person name="Stevenson D.W."/>
            <person name="Thummler F."/>
            <person name="Tillich M."/>
            <person name="Villarreal Aguilar J.C."/>
            <person name="Widiez T."/>
            <person name="Wong G.K."/>
            <person name="Wymore A."/>
            <person name="Zhang Y."/>
            <person name="Zimmer A.D."/>
            <person name="Quatrano R.S."/>
            <person name="Mayer K.F.X."/>
            <person name="Goodstein D."/>
            <person name="Casacuberta J.M."/>
            <person name="Vandepoele K."/>
            <person name="Reski R."/>
            <person name="Cuming A.C."/>
            <person name="Tuskan G.A."/>
            <person name="Maumus F."/>
            <person name="Salse J."/>
            <person name="Schmutz J."/>
            <person name="Rensing S.A."/>
        </authorList>
    </citation>
    <scope>NUCLEOTIDE SEQUENCE [LARGE SCALE GENOMIC DNA]</scope>
    <source>
        <strain evidence="4 5">cv. Gransden 2004</strain>
    </source>
</reference>
<dbReference type="EMBL" id="ABEU02000010">
    <property type="protein sequence ID" value="PNR46875.1"/>
    <property type="molecule type" value="Genomic_DNA"/>
</dbReference>
<feature type="compositionally biased region" description="Basic and acidic residues" evidence="2">
    <location>
        <begin position="332"/>
        <end position="345"/>
    </location>
</feature>
<dbReference type="Gramene" id="Pp3c10_16960V3.2">
    <property type="protein sequence ID" value="Pp3c10_16960V3.2"/>
    <property type="gene ID" value="Pp3c10_16960"/>
</dbReference>
<evidence type="ECO:0000313" key="4">
    <source>
        <dbReference type="EnsemblPlants" id="Pp3c10_16960V3.1"/>
    </source>
</evidence>
<dbReference type="GeneID" id="112287343"/>
<accession>A0A2K1JZC9</accession>
<feature type="compositionally biased region" description="Polar residues" evidence="2">
    <location>
        <begin position="166"/>
        <end position="183"/>
    </location>
</feature>
<evidence type="ECO:0008006" key="6">
    <source>
        <dbReference type="Google" id="ProtNLM"/>
    </source>
</evidence>
<dbReference type="Gramene" id="Pp3c10_16960V3.1">
    <property type="protein sequence ID" value="Pp3c10_16960V3.1"/>
    <property type="gene ID" value="Pp3c10_16960"/>
</dbReference>
<feature type="compositionally biased region" description="Polar residues" evidence="2">
    <location>
        <begin position="296"/>
        <end position="326"/>
    </location>
</feature>
<evidence type="ECO:0000256" key="2">
    <source>
        <dbReference type="SAM" id="MobiDB-lite"/>
    </source>
</evidence>
<dbReference type="InterPro" id="IPR042316">
    <property type="entry name" value="IRKI-like"/>
</dbReference>
<organism evidence="3">
    <name type="scientific">Physcomitrium patens</name>
    <name type="common">Spreading-leaved earth moss</name>
    <name type="synonym">Physcomitrella patens</name>
    <dbReference type="NCBI Taxonomy" id="3218"/>
    <lineage>
        <taxon>Eukaryota</taxon>
        <taxon>Viridiplantae</taxon>
        <taxon>Streptophyta</taxon>
        <taxon>Embryophyta</taxon>
        <taxon>Bryophyta</taxon>
        <taxon>Bryophytina</taxon>
        <taxon>Bryopsida</taxon>
        <taxon>Funariidae</taxon>
        <taxon>Funariales</taxon>
        <taxon>Funariaceae</taxon>
        <taxon>Physcomitrium</taxon>
    </lineage>
</organism>
<feature type="compositionally biased region" description="Polar residues" evidence="2">
    <location>
        <begin position="393"/>
        <end position="405"/>
    </location>
</feature>
<evidence type="ECO:0000313" key="3">
    <source>
        <dbReference type="EMBL" id="PNR46875.1"/>
    </source>
</evidence>
<dbReference type="EnsemblPlants" id="Pp3c10_16960V3.1">
    <property type="protein sequence ID" value="Pp3c10_16960V3.1"/>
    <property type="gene ID" value="Pp3c10_16960"/>
</dbReference>
<keyword evidence="5" id="KW-1185">Reference proteome</keyword>
<gene>
    <name evidence="4" type="primary">LOC112287343</name>
    <name evidence="3" type="ORF">PHYPA_013995</name>
</gene>
<feature type="region of interest" description="Disordered" evidence="2">
    <location>
        <begin position="379"/>
        <end position="439"/>
    </location>
</feature>
<protein>
    <recommendedName>
        <fullName evidence="6">DUF641 domain-containing protein</fullName>
    </recommendedName>
</protein>
<proteinExistence type="predicted"/>
<dbReference type="PANTHER" id="PTHR31029:SF4">
    <property type="entry name" value="CYCLIN-DEPENDENT KINASE-LIKE PROTEIN"/>
    <property type="match status" value="1"/>
</dbReference>
<dbReference type="Proteomes" id="UP000006727">
    <property type="component" value="Chromosome 10"/>
</dbReference>
<evidence type="ECO:0000256" key="1">
    <source>
        <dbReference type="SAM" id="Coils"/>
    </source>
</evidence>
<feature type="region of interest" description="Disordered" evidence="2">
    <location>
        <begin position="237"/>
        <end position="349"/>
    </location>
</feature>
<sequence>MGRTMQISWPVKPEGQNHHVIGTSMGSRNRPQGQRITTLSQAEYSIFSPVLCPAVVSWLKDSDSRGHGVGALEISQPANKNMGYRSLQGDADFHDAETDFRDSDGSTQWKEIHTDTDISTHTPELEQMHPHPLKPNNFLERIKSPTSALHTPNRSPNRSENFHNGGEQSTVSSNATPLTSSKSPRSKFLIPSTSPNDFYARDHTSAACTSVTNSPKHSSLWSPHRMPVETRSSLAAHDIPSPSATSKNFGWLTPTGQHARVSSPPSPDFARAGGHQRDSSTSSSYILPPARHWSATEVTPQSPSPAHSLTSSRPPKLMQQNQNGNASPRPKGSKEKFDKLSEKSSGKAWRNLSRSISPLFPGKKSDGVGSTLRGIGRDLGASFQGSRRRGHANKNNASVADWSSGSGDGSTAPPEPEKEGSDYQSELTRQGSTKSMKGSHNMFNFMSWGKKKSNVGGSKVNELFQVIEQGSVRLDSNSFKVMDYTIKTLQFKLEQAKKNEQTTASELKALQTFMETMDGKYQKLQQRCQQLESQIGQRRVDNRDMDMDYGMPRHSRNNTGTGLGFKAHRFTTLEVTPQLFQRSYDDAKLCVKKLASALCIHIRESGESATEVITSLLEQQKDAGLLVSKMPRSVIILYFESFLNQIMYENFENISYEPSGSVPILDPEALRATCCKAYNELKKQEWSSIEKSLGKPDSTIVNPTFHRFFVIRVELILSQLTKVADKETSLALLGTFFNAFKSVWLLHHLAFASDTPVSIFRVAPAMDFDPRYMEQVTTYEEDPSRSKISVMITPGFNVHRQTIKCQVFCSSKYY</sequence>
<feature type="region of interest" description="Disordered" evidence="2">
    <location>
        <begin position="146"/>
        <end position="196"/>
    </location>
</feature>
<evidence type="ECO:0000313" key="5">
    <source>
        <dbReference type="Proteomes" id="UP000006727"/>
    </source>
</evidence>
<dbReference type="RefSeq" id="XP_024386025.1">
    <property type="nucleotide sequence ID" value="XM_024530257.2"/>
</dbReference>
<dbReference type="EnsemblPlants" id="Pp3c10_16960V3.2">
    <property type="protein sequence ID" value="Pp3c10_16960V3.2"/>
    <property type="gene ID" value="Pp3c10_16960"/>
</dbReference>
<dbReference type="FunCoup" id="A0A2K1JZC9">
    <property type="interactions" value="790"/>
</dbReference>
<feature type="compositionally biased region" description="Polar residues" evidence="2">
    <location>
        <begin position="146"/>
        <end position="159"/>
    </location>
</feature>
<keyword evidence="1" id="KW-0175">Coiled coil</keyword>
<dbReference type="AlphaFoldDB" id="A0A2K1JZC9"/>
<feature type="coiled-coil region" evidence="1">
    <location>
        <begin position="514"/>
        <end position="541"/>
    </location>
</feature>
<dbReference type="PANTHER" id="PTHR31029">
    <property type="entry name" value="CYCLIN-DEPENDENT KINASE-LIKE PROTEIN"/>
    <property type="match status" value="1"/>
</dbReference>
<reference evidence="4" key="3">
    <citation type="submission" date="2020-12" db="UniProtKB">
        <authorList>
            <consortium name="EnsemblPlants"/>
        </authorList>
    </citation>
    <scope>IDENTIFICATION</scope>
</reference>
<name>A0A2K1JZC9_PHYPA</name>
<dbReference type="KEGG" id="ppp:112287343"/>